<evidence type="ECO:0008006" key="4">
    <source>
        <dbReference type="Google" id="ProtNLM"/>
    </source>
</evidence>
<evidence type="ECO:0000313" key="2">
    <source>
        <dbReference type="EMBL" id="SPF42255.1"/>
    </source>
</evidence>
<evidence type="ECO:0000256" key="1">
    <source>
        <dbReference type="SAM" id="Phobius"/>
    </source>
</evidence>
<keyword evidence="1" id="KW-1133">Transmembrane helix</keyword>
<proteinExistence type="predicted"/>
<evidence type="ECO:0000313" key="3">
    <source>
        <dbReference type="Proteomes" id="UP000238701"/>
    </source>
</evidence>
<feature type="transmembrane region" description="Helical" evidence="1">
    <location>
        <begin position="26"/>
        <end position="42"/>
    </location>
</feature>
<protein>
    <recommendedName>
        <fullName evidence="4">Translocated intimin receptor Tir</fullName>
    </recommendedName>
</protein>
<gene>
    <name evidence="2" type="ORF">SBA1_430056</name>
</gene>
<organism evidence="2 3">
    <name type="scientific">Candidatus Sulfotelmatobacter kueseliae</name>
    <dbReference type="NCBI Taxonomy" id="2042962"/>
    <lineage>
        <taxon>Bacteria</taxon>
        <taxon>Pseudomonadati</taxon>
        <taxon>Acidobacteriota</taxon>
        <taxon>Terriglobia</taxon>
        <taxon>Terriglobales</taxon>
        <taxon>Candidatus Korobacteraceae</taxon>
        <taxon>Candidatus Sulfotelmatobacter</taxon>
    </lineage>
</organism>
<keyword evidence="1" id="KW-0812">Transmembrane</keyword>
<dbReference type="AlphaFoldDB" id="A0A2U3KRG6"/>
<accession>A0A2U3KRG6</accession>
<reference evidence="3" key="1">
    <citation type="submission" date="2018-02" db="EMBL/GenBank/DDBJ databases">
        <authorList>
            <person name="Hausmann B."/>
        </authorList>
    </citation>
    <scope>NUCLEOTIDE SEQUENCE [LARGE SCALE GENOMIC DNA]</scope>
    <source>
        <strain evidence="3">Peat soil MAG SbA1</strain>
    </source>
</reference>
<dbReference type="EMBL" id="OMOD01000137">
    <property type="protein sequence ID" value="SPF42255.1"/>
    <property type="molecule type" value="Genomic_DNA"/>
</dbReference>
<sequence>MATPTDRAPRTDRVPRNLFRAIATDLHFWIPLCVLLGGLLLLDKLR</sequence>
<dbReference type="Proteomes" id="UP000238701">
    <property type="component" value="Unassembled WGS sequence"/>
</dbReference>
<name>A0A2U3KRG6_9BACT</name>
<keyword evidence="1" id="KW-0472">Membrane</keyword>